<evidence type="ECO:0000256" key="1">
    <source>
        <dbReference type="ARBA" id="ARBA00022475"/>
    </source>
</evidence>
<proteinExistence type="predicted"/>
<evidence type="ECO:0000313" key="10">
    <source>
        <dbReference type="EMBL" id="STO70447.1"/>
    </source>
</evidence>
<evidence type="ECO:0000256" key="4">
    <source>
        <dbReference type="ARBA" id="ARBA00022803"/>
    </source>
</evidence>
<comment type="function">
    <text evidence="8">May be involved in cell division.</text>
</comment>
<accession>A0A377I584</accession>
<dbReference type="AlphaFoldDB" id="A0A377I584"/>
<dbReference type="InterPro" id="IPR011990">
    <property type="entry name" value="TPR-like_helical_dom_sf"/>
</dbReference>
<dbReference type="PROSITE" id="PS51257">
    <property type="entry name" value="PROKAR_LIPOPROTEIN"/>
    <property type="match status" value="1"/>
</dbReference>
<evidence type="ECO:0000256" key="8">
    <source>
        <dbReference type="PIRNR" id="PIRNR004654"/>
    </source>
</evidence>
<organism evidence="10 11">
    <name type="scientific">Avibacterium paragallinarum</name>
    <name type="common">Haemophilus gallinarum</name>
    <dbReference type="NCBI Taxonomy" id="728"/>
    <lineage>
        <taxon>Bacteria</taxon>
        <taxon>Pseudomonadati</taxon>
        <taxon>Pseudomonadota</taxon>
        <taxon>Gammaproteobacteria</taxon>
        <taxon>Pasteurellales</taxon>
        <taxon>Pasteurellaceae</taxon>
        <taxon>Avibacterium</taxon>
    </lineage>
</organism>
<name>A0A377I584_AVIPA</name>
<dbReference type="SUPFAM" id="SSF48452">
    <property type="entry name" value="TPR-like"/>
    <property type="match status" value="1"/>
</dbReference>
<dbReference type="InterPro" id="IPR023605">
    <property type="entry name" value="Lipoprotein_NlpI"/>
</dbReference>
<evidence type="ECO:0000256" key="9">
    <source>
        <dbReference type="PROSITE-ProRule" id="PRU00339"/>
    </source>
</evidence>
<protein>
    <recommendedName>
        <fullName evidence="8">Lipoprotein NlpI</fullName>
    </recommendedName>
</protein>
<dbReference type="RefSeq" id="WP_017806355.1">
    <property type="nucleotide sequence ID" value="NZ_PQVK01000091.1"/>
</dbReference>
<comment type="subunit">
    <text evidence="8">Homodimer.</text>
</comment>
<dbReference type="Proteomes" id="UP000254465">
    <property type="component" value="Unassembled WGS sequence"/>
</dbReference>
<keyword evidence="6" id="KW-0564">Palmitate</keyword>
<keyword evidence="5 8" id="KW-0472">Membrane</keyword>
<evidence type="ECO:0000256" key="6">
    <source>
        <dbReference type="ARBA" id="ARBA00023139"/>
    </source>
</evidence>
<comment type="subcellular location">
    <subcellularLocation>
        <location evidence="8">Cell membrane</location>
    </subcellularLocation>
</comment>
<dbReference type="PROSITE" id="PS50005">
    <property type="entry name" value="TPR"/>
    <property type="match status" value="1"/>
</dbReference>
<keyword evidence="2" id="KW-0732">Signal</keyword>
<evidence type="ECO:0000313" key="11">
    <source>
        <dbReference type="Proteomes" id="UP000254465"/>
    </source>
</evidence>
<feature type="repeat" description="TPR" evidence="9">
    <location>
        <begin position="117"/>
        <end position="150"/>
    </location>
</feature>
<dbReference type="PANTHER" id="PTHR44858">
    <property type="entry name" value="TETRATRICOPEPTIDE REPEAT PROTEIN 6"/>
    <property type="match status" value="1"/>
</dbReference>
<evidence type="ECO:0000256" key="5">
    <source>
        <dbReference type="ARBA" id="ARBA00023136"/>
    </source>
</evidence>
<dbReference type="InterPro" id="IPR019734">
    <property type="entry name" value="TPR_rpt"/>
</dbReference>
<keyword evidence="1 8" id="KW-1003">Cell membrane</keyword>
<dbReference type="Gene3D" id="1.25.40.10">
    <property type="entry name" value="Tetratricopeptide repeat domain"/>
    <property type="match status" value="1"/>
</dbReference>
<gene>
    <name evidence="10" type="primary">nlpL</name>
    <name evidence="10" type="ORF">NCTC11296_00346</name>
</gene>
<keyword evidence="4 9" id="KW-0802">TPR repeat</keyword>
<dbReference type="Pfam" id="PF13432">
    <property type="entry name" value="TPR_16"/>
    <property type="match status" value="1"/>
</dbReference>
<keyword evidence="3" id="KW-0677">Repeat</keyword>
<dbReference type="PANTHER" id="PTHR44858:SF1">
    <property type="entry name" value="UDP-N-ACETYLGLUCOSAMINE--PEPTIDE N-ACETYLGLUCOSAMINYLTRANSFERASE SPINDLY-RELATED"/>
    <property type="match status" value="1"/>
</dbReference>
<dbReference type="SMART" id="SM00028">
    <property type="entry name" value="TPR"/>
    <property type="match status" value="4"/>
</dbReference>
<dbReference type="EMBL" id="UGHK01000001">
    <property type="protein sequence ID" value="STO70447.1"/>
    <property type="molecule type" value="Genomic_DNA"/>
</dbReference>
<keyword evidence="7 10" id="KW-0449">Lipoprotein</keyword>
<dbReference type="PIRSF" id="PIRSF004654">
    <property type="entry name" value="NlpI"/>
    <property type="match status" value="1"/>
</dbReference>
<evidence type="ECO:0000256" key="3">
    <source>
        <dbReference type="ARBA" id="ARBA00022737"/>
    </source>
</evidence>
<evidence type="ECO:0000256" key="7">
    <source>
        <dbReference type="ARBA" id="ARBA00023288"/>
    </source>
</evidence>
<dbReference type="InterPro" id="IPR050498">
    <property type="entry name" value="Ycf3"/>
</dbReference>
<dbReference type="NCBIfam" id="NF008391">
    <property type="entry name" value="PRK11189.1"/>
    <property type="match status" value="1"/>
</dbReference>
<evidence type="ECO:0000256" key="2">
    <source>
        <dbReference type="ARBA" id="ARBA00022729"/>
    </source>
</evidence>
<sequence length="309" mass="35916">MQHNRQWKSLWYLSMWRLILLPLAFLFSGCGGSQPAFMVDHQLAIAEQTPVLHSEQETMIARISQILQVGHLNEKKLTNKERAVLHFERGILYDNLGLWTLARYDFLQALELQPRVTALYNYLGVSLLLSEDYDNALEAFNIALTLNPKDANSLFNRGIDFYYMGRYTLAEKDLSEFYQVDTSDPYRVLWLYLNELEINPENAKQQLKQRSLALADDKWGSYIVQYYLGQLSVAELQQKGITFAKEHAIPYAEILTETYFYLAKQQLNLGQKEQAETLFKLAIANQVYNFVEYRFAVLELAKLKQAKVQ</sequence>
<dbReference type="GO" id="GO:0005886">
    <property type="term" value="C:plasma membrane"/>
    <property type="evidence" value="ECO:0007669"/>
    <property type="project" value="UniProtKB-SubCell"/>
</dbReference>
<reference evidence="10 11" key="1">
    <citation type="submission" date="2018-06" db="EMBL/GenBank/DDBJ databases">
        <authorList>
            <consortium name="Pathogen Informatics"/>
            <person name="Doyle S."/>
        </authorList>
    </citation>
    <scope>NUCLEOTIDE SEQUENCE [LARGE SCALE GENOMIC DNA]</scope>
    <source>
        <strain evidence="10 11">NCTC11296</strain>
    </source>
</reference>